<dbReference type="Gene3D" id="3.40.50.150">
    <property type="entry name" value="Vaccinia Virus protein VP39"/>
    <property type="match status" value="1"/>
</dbReference>
<comment type="caution">
    <text evidence="2">The sequence shown here is derived from an EMBL/GenBank/DDBJ whole genome shotgun (WGS) entry which is preliminary data.</text>
</comment>
<name>A0A432WKQ3_9GAMM</name>
<protein>
    <submittedName>
        <fullName evidence="2">Methyltransferase type 11</fullName>
    </submittedName>
</protein>
<dbReference type="OrthoDB" id="7348755at2"/>
<dbReference type="CDD" id="cd02440">
    <property type="entry name" value="AdoMet_MTases"/>
    <property type="match status" value="1"/>
</dbReference>
<dbReference type="InterPro" id="IPR003615">
    <property type="entry name" value="HNH_nuc"/>
</dbReference>
<dbReference type="Proteomes" id="UP000288405">
    <property type="component" value="Unassembled WGS sequence"/>
</dbReference>
<dbReference type="GO" id="GO:0008168">
    <property type="term" value="F:methyltransferase activity"/>
    <property type="evidence" value="ECO:0007669"/>
    <property type="project" value="UniProtKB-KW"/>
</dbReference>
<keyword evidence="2" id="KW-0489">Methyltransferase</keyword>
<dbReference type="InterPro" id="IPR029063">
    <property type="entry name" value="SAM-dependent_MTases_sf"/>
</dbReference>
<dbReference type="Pfam" id="PF13395">
    <property type="entry name" value="HNH_4"/>
    <property type="match status" value="1"/>
</dbReference>
<proteinExistence type="predicted"/>
<dbReference type="Pfam" id="PF13489">
    <property type="entry name" value="Methyltransf_23"/>
    <property type="match status" value="1"/>
</dbReference>
<accession>A0A432WKQ3</accession>
<dbReference type="Gene3D" id="1.10.30.50">
    <property type="match status" value="1"/>
</dbReference>
<dbReference type="GO" id="GO:0032259">
    <property type="term" value="P:methylation"/>
    <property type="evidence" value="ECO:0007669"/>
    <property type="project" value="UniProtKB-KW"/>
</dbReference>
<organism evidence="2 3">
    <name type="scientific">Aliidiomarina sanyensis</name>
    <dbReference type="NCBI Taxonomy" id="1249555"/>
    <lineage>
        <taxon>Bacteria</taxon>
        <taxon>Pseudomonadati</taxon>
        <taxon>Pseudomonadota</taxon>
        <taxon>Gammaproteobacteria</taxon>
        <taxon>Alteromonadales</taxon>
        <taxon>Idiomarinaceae</taxon>
        <taxon>Aliidiomarina</taxon>
    </lineage>
</organism>
<evidence type="ECO:0000313" key="3">
    <source>
        <dbReference type="Proteomes" id="UP000288405"/>
    </source>
</evidence>
<dbReference type="PANTHER" id="PTHR43861">
    <property type="entry name" value="TRANS-ACONITATE 2-METHYLTRANSFERASE-RELATED"/>
    <property type="match status" value="1"/>
</dbReference>
<gene>
    <name evidence="2" type="ORF">CWE11_05955</name>
</gene>
<feature type="domain" description="HNH nuclease" evidence="1">
    <location>
        <begin position="456"/>
        <end position="497"/>
    </location>
</feature>
<evidence type="ECO:0000313" key="2">
    <source>
        <dbReference type="EMBL" id="RUO34269.1"/>
    </source>
</evidence>
<keyword evidence="2" id="KW-0808">Transferase</keyword>
<dbReference type="RefSeq" id="WP_126776686.1">
    <property type="nucleotide sequence ID" value="NZ_PIPM01000004.1"/>
</dbReference>
<dbReference type="CDD" id="cd00085">
    <property type="entry name" value="HNHc"/>
    <property type="match status" value="1"/>
</dbReference>
<dbReference type="SUPFAM" id="SSF53335">
    <property type="entry name" value="S-adenosyl-L-methionine-dependent methyltransferases"/>
    <property type="match status" value="1"/>
</dbReference>
<dbReference type="EMBL" id="PIPM01000004">
    <property type="protein sequence ID" value="RUO34269.1"/>
    <property type="molecule type" value="Genomic_DNA"/>
</dbReference>
<evidence type="ECO:0000259" key="1">
    <source>
        <dbReference type="Pfam" id="PF13395"/>
    </source>
</evidence>
<reference evidence="2 3" key="1">
    <citation type="journal article" date="2011" name="Front. Microbiol.">
        <title>Genomic signatures of strain selection and enhancement in Bacillus atrophaeus var. globigii, a historical biowarfare simulant.</title>
        <authorList>
            <person name="Gibbons H.S."/>
            <person name="Broomall S.M."/>
            <person name="McNew L.A."/>
            <person name="Daligault H."/>
            <person name="Chapman C."/>
            <person name="Bruce D."/>
            <person name="Karavis M."/>
            <person name="Krepps M."/>
            <person name="McGregor P.A."/>
            <person name="Hong C."/>
            <person name="Park K.H."/>
            <person name="Akmal A."/>
            <person name="Feldman A."/>
            <person name="Lin J.S."/>
            <person name="Chang W.E."/>
            <person name="Higgs B.W."/>
            <person name="Demirev P."/>
            <person name="Lindquist J."/>
            <person name="Liem A."/>
            <person name="Fochler E."/>
            <person name="Read T.D."/>
            <person name="Tapia R."/>
            <person name="Johnson S."/>
            <person name="Bishop-Lilly K.A."/>
            <person name="Detter C."/>
            <person name="Han C."/>
            <person name="Sozhamannan S."/>
            <person name="Rosenzweig C.N."/>
            <person name="Skowronski E.W."/>
        </authorList>
    </citation>
    <scope>NUCLEOTIDE SEQUENCE [LARGE SCALE GENOMIC DNA]</scope>
    <source>
        <strain evidence="2 3">GYP-17</strain>
    </source>
</reference>
<keyword evidence="3" id="KW-1185">Reference proteome</keyword>
<sequence>MTHLIDQQTTRFYEDNAEDIFLRYEAVAQSGISKHFSSSFAEGASVLDVGAGSGRDVRELLSQGFDAYGVEPSDALRKLALKHHPELTERLFAGQLPDKLSTYKKYDGVVCSAVLMHLPPNVLFDSILALRDLLNVNGRLLISIPASRPDIGTDDRDRHGRLFNPITPGQLKLLCKRLAFECIAEHDDGDALGRAETSWHTFLFVRRSSLGKPLDRIESVLRNDRKTATYKLALLRAFCDVAEQDEHAVTWYPDGNIGIPTKRIAELWLAYYWPLVASRTFIPQINAEGRGGKPISFRFLLDELIKSASEYFQITDVSSPQLFSMFMLAWKKQTLPEPINKTLRSTLTKIRTAIINGPVNFAAEGKMFHHEKATDRVVVEAELWLEFCLTGYWVRDSLILRWAELCSRFGDKLPNVTLGLVMDRLLEKPEVAREQSFARKIYLEIGTPQCVWSEKSLRSNSMDIDHALPYSLWYNNDLWNLLPTHKKVNNQKRDRVPNNQVLLNAKDRIIEIWRCAHQIEPAVFEHEVTRSLGEFVKSDWERPLFDHLKRKAEVAIFQRGAAEWRGWQDPH</sequence>
<dbReference type="AlphaFoldDB" id="A0A432WKQ3"/>